<dbReference type="InterPro" id="IPR011527">
    <property type="entry name" value="ABC1_TM_dom"/>
</dbReference>
<dbReference type="FunFam" id="3.40.50.300:FF:000299">
    <property type="entry name" value="ABC transporter ATP-binding protein/permease"/>
    <property type="match status" value="1"/>
</dbReference>
<dbReference type="Gene3D" id="3.40.50.300">
    <property type="entry name" value="P-loop containing nucleotide triphosphate hydrolases"/>
    <property type="match status" value="1"/>
</dbReference>
<dbReference type="GO" id="GO:0140359">
    <property type="term" value="F:ABC-type transporter activity"/>
    <property type="evidence" value="ECO:0007669"/>
    <property type="project" value="InterPro"/>
</dbReference>
<dbReference type="GO" id="GO:0016887">
    <property type="term" value="F:ATP hydrolysis activity"/>
    <property type="evidence" value="ECO:0007669"/>
    <property type="project" value="InterPro"/>
</dbReference>
<dbReference type="RefSeq" id="WP_036776672.1">
    <property type="nucleotide sequence ID" value="NZ_CAWLTM010000104.1"/>
</dbReference>
<dbReference type="SUPFAM" id="SSF90123">
    <property type="entry name" value="ABC transporter transmembrane region"/>
    <property type="match status" value="1"/>
</dbReference>
<accession>A0A022PL31</accession>
<comment type="caution">
    <text evidence="14">The sequence shown here is derived from an EMBL/GenBank/DDBJ whole genome shotgun (WGS) entry which is preliminary data.</text>
</comment>
<keyword evidence="15" id="KW-1185">Reference proteome</keyword>
<keyword evidence="4" id="KW-0813">Transport</keyword>
<evidence type="ECO:0000313" key="15">
    <source>
        <dbReference type="Proteomes" id="UP000023464"/>
    </source>
</evidence>
<dbReference type="GO" id="GO:0005524">
    <property type="term" value="F:ATP binding"/>
    <property type="evidence" value="ECO:0007669"/>
    <property type="project" value="UniProtKB-KW"/>
</dbReference>
<dbReference type="EMBL" id="JFGV01000011">
    <property type="protein sequence ID" value="EYU16356.1"/>
    <property type="molecule type" value="Genomic_DNA"/>
</dbReference>
<dbReference type="Gene3D" id="1.20.1560.10">
    <property type="entry name" value="ABC transporter type 1, transmembrane domain"/>
    <property type="match status" value="1"/>
</dbReference>
<feature type="transmembrane region" description="Helical" evidence="11">
    <location>
        <begin position="279"/>
        <end position="298"/>
    </location>
</feature>
<dbReference type="GO" id="GO:0008233">
    <property type="term" value="F:peptidase activity"/>
    <property type="evidence" value="ECO:0007669"/>
    <property type="project" value="InterPro"/>
</dbReference>
<keyword evidence="6 11" id="KW-0812">Transmembrane</keyword>
<dbReference type="InterPro" id="IPR003593">
    <property type="entry name" value="AAA+_ATPase"/>
</dbReference>
<proteinExistence type="inferred from homology"/>
<dbReference type="InterPro" id="IPR005074">
    <property type="entry name" value="Peptidase_C39"/>
</dbReference>
<feature type="transmembrane region" description="Helical" evidence="11">
    <location>
        <begin position="144"/>
        <end position="162"/>
    </location>
</feature>
<evidence type="ECO:0000256" key="6">
    <source>
        <dbReference type="ARBA" id="ARBA00022692"/>
    </source>
</evidence>
<evidence type="ECO:0000256" key="9">
    <source>
        <dbReference type="ARBA" id="ARBA00022989"/>
    </source>
</evidence>
<dbReference type="Pfam" id="PF00664">
    <property type="entry name" value="ABC_membrane"/>
    <property type="match status" value="1"/>
</dbReference>
<dbReference type="GO" id="GO:0030253">
    <property type="term" value="P:protein secretion by the type I secretion system"/>
    <property type="evidence" value="ECO:0007669"/>
    <property type="project" value="InterPro"/>
</dbReference>
<dbReference type="Pfam" id="PF03412">
    <property type="entry name" value="Peptidase_C39"/>
    <property type="match status" value="1"/>
</dbReference>
<dbReference type="Pfam" id="PF00005">
    <property type="entry name" value="ABC_tran"/>
    <property type="match status" value="1"/>
</dbReference>
<dbReference type="PROSITE" id="PS50929">
    <property type="entry name" value="ABC_TM1F"/>
    <property type="match status" value="1"/>
</dbReference>
<evidence type="ECO:0000259" key="13">
    <source>
        <dbReference type="PROSITE" id="PS50929"/>
    </source>
</evidence>
<name>A0A022PL31_9GAMM</name>
<keyword evidence="10 11" id="KW-0472">Membrane</keyword>
<organism evidence="14 15">
    <name type="scientific">Photorhabdus aegyptia</name>
    <dbReference type="NCBI Taxonomy" id="2805098"/>
    <lineage>
        <taxon>Bacteria</taxon>
        <taxon>Pseudomonadati</taxon>
        <taxon>Pseudomonadota</taxon>
        <taxon>Gammaproteobacteria</taxon>
        <taxon>Enterobacterales</taxon>
        <taxon>Morganellaceae</taxon>
        <taxon>Photorhabdus</taxon>
    </lineage>
</organism>
<feature type="domain" description="ABC transmembrane type-1" evidence="13">
    <location>
        <begin position="144"/>
        <end position="423"/>
    </location>
</feature>
<feature type="transmembrane region" description="Helical" evidence="11">
    <location>
        <begin position="174"/>
        <end position="195"/>
    </location>
</feature>
<evidence type="ECO:0000256" key="7">
    <source>
        <dbReference type="ARBA" id="ARBA00022741"/>
    </source>
</evidence>
<dbReference type="InterPro" id="IPR036640">
    <property type="entry name" value="ABC1_TM_sf"/>
</dbReference>
<keyword evidence="9 11" id="KW-1133">Transmembrane helix</keyword>
<evidence type="ECO:0000256" key="11">
    <source>
        <dbReference type="SAM" id="Phobius"/>
    </source>
</evidence>
<feature type="transmembrane region" description="Helical" evidence="11">
    <location>
        <begin position="251"/>
        <end position="273"/>
    </location>
</feature>
<dbReference type="AlphaFoldDB" id="A0A022PL31"/>
<dbReference type="PANTHER" id="PTHR24221">
    <property type="entry name" value="ATP-BINDING CASSETTE SUB-FAMILY B"/>
    <property type="match status" value="1"/>
</dbReference>
<dbReference type="InterPro" id="IPR017871">
    <property type="entry name" value="ABC_transporter-like_CS"/>
</dbReference>
<dbReference type="InterPro" id="IPR027417">
    <property type="entry name" value="P-loop_NTPase"/>
</dbReference>
<dbReference type="SMART" id="SM00382">
    <property type="entry name" value="AAA"/>
    <property type="match status" value="1"/>
</dbReference>
<dbReference type="SUPFAM" id="SSF52540">
    <property type="entry name" value="P-loop containing nucleoside triphosphate hydrolases"/>
    <property type="match status" value="1"/>
</dbReference>
<dbReference type="InterPro" id="IPR003439">
    <property type="entry name" value="ABC_transporter-like_ATP-bd"/>
</dbReference>
<keyword evidence="5" id="KW-1003">Cell membrane</keyword>
<dbReference type="InterPro" id="IPR010132">
    <property type="entry name" value="ATPase_T1SS_HlyB"/>
</dbReference>
<dbReference type="GO" id="GO:0005886">
    <property type="term" value="C:plasma membrane"/>
    <property type="evidence" value="ECO:0007669"/>
    <property type="project" value="UniProtKB-SubCell"/>
</dbReference>
<evidence type="ECO:0000256" key="5">
    <source>
        <dbReference type="ARBA" id="ARBA00022475"/>
    </source>
</evidence>
<keyword evidence="7" id="KW-0547">Nucleotide-binding</keyword>
<evidence type="ECO:0000256" key="8">
    <source>
        <dbReference type="ARBA" id="ARBA00022840"/>
    </source>
</evidence>
<dbReference type="PROSITE" id="PS50893">
    <property type="entry name" value="ABC_TRANSPORTER_2"/>
    <property type="match status" value="1"/>
</dbReference>
<evidence type="ECO:0000259" key="12">
    <source>
        <dbReference type="PROSITE" id="PS50893"/>
    </source>
</evidence>
<sequence>MNKIEKSTIASLRLILMICNGKENITDIDNLEISGCYHSYIKDIEKKFNLSLSNKNSVSKKHHNIPLPAILFDNNGRPFVLAKSNKDNSLIQRVDKENPEIWSEERLIKEWNGKWIKIKQKQAKFNISWFIPEFLAQKKNLGEILLFSFVLQILALISPLVIQVVMDKVLIHQALSTLDVLVFGLIIAGIIEVILRGLREYQYAHTANRIDIRLGLKLVQHLFGLPLLFFKSRQVGAIVTRVRELNTVREFLTGSMFTLSVDLLFMFIFIYVMTLLSSTLTWVFLATFPFYAILAWWLTPRMEKAVEQQFTHAAINTSFLTETVSGSETLKSLAVEPRFVRRWDRQTEKMVDTSYAVQQLSNRSNHIVMLLQKVTNAAILWLGASEVLSLQMTIGQLIAFNMMVNHTSQPLARLVELWGQFIRTRVAVDNLGDMLNLPTEQQSGQQQITPQGAISFNHVVFRYQPDIPPTIKGLTLHIRAGETIGIVGASGSGKSTLARLLLRLYTPETGAITLDGIPLQNINIATLRQQIGVVLQENFLFNKTVYENIAQSKPDANLEAVIKAAKLAGAHEFILKLPMGYDTTIAEGGQSLSGGQRQRLAIARTILANPKILILDEATSALDDESQSLIQSNMAEIAQGRTVITIAHRLSTVRHCDRIIVLKQGEIIEQGSHAQLLSLGKQYRKLWQLQQELKQEAPHHD</sequence>
<protein>
    <recommendedName>
        <fullName evidence="3">Alpha-hemolysin translocation ATP-binding protein HlyB</fullName>
    </recommendedName>
</protein>
<reference evidence="14 15" key="1">
    <citation type="submission" date="2014-03" db="EMBL/GenBank/DDBJ databases">
        <title>Draft Genome of Photorhabdus luminescens BA1, an Egyptian Isolate.</title>
        <authorList>
            <person name="Ghazal S."/>
            <person name="Hurst S.G.IV."/>
            <person name="Morris K."/>
            <person name="Thomas K."/>
            <person name="Tisa L.S."/>
        </authorList>
    </citation>
    <scope>NUCLEOTIDE SEQUENCE [LARGE SCALE GENOMIC DNA]</scope>
    <source>
        <strain evidence="14 15">BA1</strain>
    </source>
</reference>
<evidence type="ECO:0000256" key="3">
    <source>
        <dbReference type="ARBA" id="ARBA00015531"/>
    </source>
</evidence>
<dbReference type="PATRIC" id="fig|1393736.3.peg.1036"/>
<dbReference type="GO" id="GO:0034040">
    <property type="term" value="F:ATPase-coupled lipid transmembrane transporter activity"/>
    <property type="evidence" value="ECO:0007669"/>
    <property type="project" value="TreeGrafter"/>
</dbReference>
<evidence type="ECO:0000256" key="4">
    <source>
        <dbReference type="ARBA" id="ARBA00022448"/>
    </source>
</evidence>
<evidence type="ECO:0000256" key="1">
    <source>
        <dbReference type="ARBA" id="ARBA00004651"/>
    </source>
</evidence>
<evidence type="ECO:0000313" key="14">
    <source>
        <dbReference type="EMBL" id="EYU16356.1"/>
    </source>
</evidence>
<dbReference type="CDD" id="cd18588">
    <property type="entry name" value="ABC_6TM_CyaB_HlyB_like"/>
    <property type="match status" value="1"/>
</dbReference>
<dbReference type="GO" id="GO:0006508">
    <property type="term" value="P:proteolysis"/>
    <property type="evidence" value="ECO:0007669"/>
    <property type="project" value="InterPro"/>
</dbReference>
<feature type="domain" description="ABC transporter" evidence="12">
    <location>
        <begin position="454"/>
        <end position="689"/>
    </location>
</feature>
<evidence type="ECO:0000256" key="2">
    <source>
        <dbReference type="ARBA" id="ARBA00006025"/>
    </source>
</evidence>
<keyword evidence="8" id="KW-0067">ATP-binding</keyword>
<comment type="subcellular location">
    <subcellularLocation>
        <location evidence="1">Cell membrane</location>
        <topology evidence="1">Multi-pass membrane protein</topology>
    </subcellularLocation>
</comment>
<evidence type="ECO:0000256" key="10">
    <source>
        <dbReference type="ARBA" id="ARBA00023136"/>
    </source>
</evidence>
<gene>
    <name evidence="14" type="ORF">BA1DRAFT_01008</name>
</gene>
<dbReference type="InterPro" id="IPR039421">
    <property type="entry name" value="Type_1_exporter"/>
</dbReference>
<dbReference type="PANTHER" id="PTHR24221:SF647">
    <property type="entry name" value="BLL6336 PROTEIN"/>
    <property type="match status" value="1"/>
</dbReference>
<dbReference type="Gene3D" id="3.90.70.10">
    <property type="entry name" value="Cysteine proteinases"/>
    <property type="match status" value="1"/>
</dbReference>
<dbReference type="GO" id="GO:0030256">
    <property type="term" value="C:type I protein secretion system complex"/>
    <property type="evidence" value="ECO:0007669"/>
    <property type="project" value="InterPro"/>
</dbReference>
<dbReference type="PROSITE" id="PS00211">
    <property type="entry name" value="ABC_TRANSPORTER_1"/>
    <property type="match status" value="1"/>
</dbReference>
<dbReference type="NCBIfam" id="TIGR01846">
    <property type="entry name" value="type_I_sec_HlyB"/>
    <property type="match status" value="1"/>
</dbReference>
<dbReference type="Proteomes" id="UP000023464">
    <property type="component" value="Unassembled WGS sequence"/>
</dbReference>
<comment type="similarity">
    <text evidence="2">Belongs to the ABC transporter superfamily. Protein-1 exporter (TC 3.A.1.109) family.</text>
</comment>